<name>Q5YZ67_NOCFA</name>
<proteinExistence type="predicted"/>
<keyword evidence="2" id="KW-1185">Reference proteome</keyword>
<dbReference type="Proteomes" id="UP000006820">
    <property type="component" value="Chromosome"/>
</dbReference>
<dbReference type="OrthoDB" id="4560201at2"/>
<dbReference type="RefSeq" id="WP_011208209.1">
    <property type="nucleotide sequence ID" value="NC_006361.1"/>
</dbReference>
<gene>
    <name evidence="1" type="ordered locus">NFA_16780</name>
</gene>
<evidence type="ECO:0000313" key="1">
    <source>
        <dbReference type="EMBL" id="BAD56524.1"/>
    </source>
</evidence>
<organism evidence="1 2">
    <name type="scientific">Nocardia farcinica (strain IFM 10152)</name>
    <dbReference type="NCBI Taxonomy" id="247156"/>
    <lineage>
        <taxon>Bacteria</taxon>
        <taxon>Bacillati</taxon>
        <taxon>Actinomycetota</taxon>
        <taxon>Actinomycetes</taxon>
        <taxon>Mycobacteriales</taxon>
        <taxon>Nocardiaceae</taxon>
        <taxon>Nocardia</taxon>
    </lineage>
</organism>
<evidence type="ECO:0000313" key="2">
    <source>
        <dbReference type="Proteomes" id="UP000006820"/>
    </source>
</evidence>
<dbReference type="KEGG" id="nfa:NFA_16780"/>
<reference evidence="1 2" key="1">
    <citation type="journal article" date="2004" name="Proc. Natl. Acad. Sci. U.S.A.">
        <title>The complete genomic sequence of Nocardia farcinica IFM 10152.</title>
        <authorList>
            <person name="Ishikawa J."/>
            <person name="Yamashita A."/>
            <person name="Mikami Y."/>
            <person name="Hoshino Y."/>
            <person name="Kurita H."/>
            <person name="Hotta K."/>
            <person name="Shiba T."/>
            <person name="Hattori M."/>
        </authorList>
    </citation>
    <scope>NUCLEOTIDE SEQUENCE [LARGE SCALE GENOMIC DNA]</scope>
    <source>
        <strain evidence="1 2">IFM 10152</strain>
    </source>
</reference>
<dbReference type="AlphaFoldDB" id="Q5YZ67"/>
<accession>Q5YZ67</accession>
<protein>
    <submittedName>
        <fullName evidence="1">Uncharacterized protein</fullName>
    </submittedName>
</protein>
<sequence length="93" mass="10443">MRRYYVKVHCCGPHWLIHVPAVDRWTVTTDKKSIRTAARHMIAAATGRDATSFELDLVAGRAVRDADEFAVGSTLLRRWDPSPDDLGRQPPVS</sequence>
<dbReference type="HOGENOM" id="CLU_2396693_0_0_11"/>
<dbReference type="GeneID" id="61132463"/>
<dbReference type="eggNOG" id="ENOG5031UGV">
    <property type="taxonomic scope" value="Bacteria"/>
</dbReference>
<dbReference type="EMBL" id="AP006618">
    <property type="protein sequence ID" value="BAD56524.1"/>
    <property type="molecule type" value="Genomic_DNA"/>
</dbReference>